<organism evidence="1 2">
    <name type="scientific">Neisseria sicca</name>
    <dbReference type="NCBI Taxonomy" id="490"/>
    <lineage>
        <taxon>Bacteria</taxon>
        <taxon>Pseudomonadati</taxon>
        <taxon>Pseudomonadota</taxon>
        <taxon>Betaproteobacteria</taxon>
        <taxon>Neisseriales</taxon>
        <taxon>Neisseriaceae</taxon>
        <taxon>Neisseria</taxon>
    </lineage>
</organism>
<protein>
    <submittedName>
        <fullName evidence="1">Histone H1</fullName>
    </submittedName>
</protein>
<evidence type="ECO:0000313" key="2">
    <source>
        <dbReference type="Proteomes" id="UP000234767"/>
    </source>
</evidence>
<dbReference type="EMBL" id="PKJO01000006">
    <property type="protein sequence ID" value="PLA40244.1"/>
    <property type="molecule type" value="Genomic_DNA"/>
</dbReference>
<accession>A0A2I1XC93</accession>
<reference evidence="1 2" key="1">
    <citation type="submission" date="2017-12" db="EMBL/GenBank/DDBJ databases">
        <title>Phylogenetic diversity of female urinary microbiome.</title>
        <authorList>
            <person name="Thomas-White K."/>
            <person name="Wolfe A.J."/>
        </authorList>
    </citation>
    <scope>NUCLEOTIDE SEQUENCE [LARGE SCALE GENOMIC DNA]</scope>
    <source>
        <strain evidence="1 2">UMB0321</strain>
    </source>
</reference>
<dbReference type="AlphaFoldDB" id="A0A2I1XC93"/>
<dbReference type="Proteomes" id="UP000234767">
    <property type="component" value="Unassembled WGS sequence"/>
</dbReference>
<evidence type="ECO:0000313" key="1">
    <source>
        <dbReference type="EMBL" id="PLA40244.1"/>
    </source>
</evidence>
<proteinExistence type="predicted"/>
<gene>
    <name evidence="1" type="ORF">CYK00_06025</name>
</gene>
<comment type="caution">
    <text evidence="1">The sequence shown here is derived from an EMBL/GenBank/DDBJ whole genome shotgun (WGS) entry which is preliminary data.</text>
</comment>
<sequence>MTKHVISPKKFYVIKKPKSARKHPQNKFKPIKNIKLQNIFIKNPKKSRLGTSPA</sequence>
<name>A0A2I1XC93_NEISI</name>